<dbReference type="Gene3D" id="3.40.30.10">
    <property type="entry name" value="Glutaredoxin"/>
    <property type="match status" value="1"/>
</dbReference>
<dbReference type="PANTHER" id="PTHR12151">
    <property type="entry name" value="ELECTRON TRANSPORT PROTIN SCO1/SENC FAMILY MEMBER"/>
    <property type="match status" value="1"/>
</dbReference>
<gene>
    <name evidence="2" type="ORF">I0D00_20405</name>
</gene>
<comment type="similarity">
    <text evidence="1">Belongs to the SCO1/2 family.</text>
</comment>
<evidence type="ECO:0000256" key="1">
    <source>
        <dbReference type="ARBA" id="ARBA00010996"/>
    </source>
</evidence>
<dbReference type="Proteomes" id="UP001196601">
    <property type="component" value="Unassembled WGS sequence"/>
</dbReference>
<protein>
    <submittedName>
        <fullName evidence="2">SCO family protein</fullName>
    </submittedName>
</protein>
<dbReference type="InterPro" id="IPR006311">
    <property type="entry name" value="TAT_signal"/>
</dbReference>
<reference evidence="2 3" key="1">
    <citation type="journal article" date="2021" name="Syst. Appl. Microbiol.">
        <title>Pseudomonas lalucatii sp. nov. isolated from Vallgornera, a karstic cave in Mallorca, Western Mediterranean.</title>
        <authorList>
            <person name="Busquets A."/>
            <person name="Mulet M."/>
            <person name="Gomila M."/>
            <person name="Garcia-Valdes E."/>
        </authorList>
    </citation>
    <scope>NUCLEOTIDE SEQUENCE [LARGE SCALE GENOMIC DNA]</scope>
    <source>
        <strain evidence="2 3">R1b54</strain>
    </source>
</reference>
<organism evidence="2 3">
    <name type="scientific">Pseudomonas lalucatii</name>
    <dbReference type="NCBI Taxonomy" id="1424203"/>
    <lineage>
        <taxon>Bacteria</taxon>
        <taxon>Pseudomonadati</taxon>
        <taxon>Pseudomonadota</taxon>
        <taxon>Gammaproteobacteria</taxon>
        <taxon>Pseudomonadales</taxon>
        <taxon>Pseudomonadaceae</taxon>
        <taxon>Pseudomonas</taxon>
    </lineage>
</organism>
<dbReference type="Pfam" id="PF02630">
    <property type="entry name" value="SCO1-SenC"/>
    <property type="match status" value="1"/>
</dbReference>
<dbReference type="RefSeq" id="WP_213641601.1">
    <property type="nucleotide sequence ID" value="NZ_JADPMV010000002.1"/>
</dbReference>
<dbReference type="SUPFAM" id="SSF52833">
    <property type="entry name" value="Thioredoxin-like"/>
    <property type="match status" value="1"/>
</dbReference>
<proteinExistence type="inferred from homology"/>
<evidence type="ECO:0000313" key="3">
    <source>
        <dbReference type="Proteomes" id="UP001196601"/>
    </source>
</evidence>
<name>A0ABS5Q661_9PSED</name>
<evidence type="ECO:0000313" key="2">
    <source>
        <dbReference type="EMBL" id="MBS7664275.1"/>
    </source>
</evidence>
<dbReference type="PANTHER" id="PTHR12151:SF5">
    <property type="entry name" value="AT19154P"/>
    <property type="match status" value="1"/>
</dbReference>
<keyword evidence="3" id="KW-1185">Reference proteome</keyword>
<dbReference type="EMBL" id="JADPMV010000002">
    <property type="protein sequence ID" value="MBS7664275.1"/>
    <property type="molecule type" value="Genomic_DNA"/>
</dbReference>
<accession>A0ABS5Q661</accession>
<comment type="caution">
    <text evidence="2">The sequence shown here is derived from an EMBL/GenBank/DDBJ whole genome shotgun (WGS) entry which is preliminary data.</text>
</comment>
<dbReference type="PROSITE" id="PS51318">
    <property type="entry name" value="TAT"/>
    <property type="match status" value="1"/>
</dbReference>
<dbReference type="CDD" id="cd02968">
    <property type="entry name" value="SCO"/>
    <property type="match status" value="1"/>
</dbReference>
<dbReference type="InterPro" id="IPR003782">
    <property type="entry name" value="SCO1/SenC"/>
</dbReference>
<sequence length="192" mass="21459">MNTRRELLLGMGALGVAALGLHAGGRARAGDRRLANVLLQTHTGKTVRFYDDLVRDKVVAINMMYVACSGICPTATANLRQVHRLLGERVGRRVFFYSLSLQPELDSPEVLAEYVRQQRIGPGWLFLTGAPEEVEQLRYSLGFYDPDPLLDADKNNHTGMLRIGNDRYRRWTMAPALASPRQILGTIEHVDA</sequence>
<dbReference type="InterPro" id="IPR036249">
    <property type="entry name" value="Thioredoxin-like_sf"/>
</dbReference>